<dbReference type="SMART" id="SM00342">
    <property type="entry name" value="HTH_ARAC"/>
    <property type="match status" value="1"/>
</dbReference>
<evidence type="ECO:0000256" key="1">
    <source>
        <dbReference type="ARBA" id="ARBA00023015"/>
    </source>
</evidence>
<dbReference type="PROSITE" id="PS01124">
    <property type="entry name" value="HTH_ARAC_FAMILY_2"/>
    <property type="match status" value="1"/>
</dbReference>
<dbReference type="GO" id="GO:0043565">
    <property type="term" value="F:sequence-specific DNA binding"/>
    <property type="evidence" value="ECO:0007669"/>
    <property type="project" value="InterPro"/>
</dbReference>
<evidence type="ECO:0000313" key="7">
    <source>
        <dbReference type="Proteomes" id="UP000683139"/>
    </source>
</evidence>
<dbReference type="AlphaFoldDB" id="A0A920CW56"/>
<dbReference type="RefSeq" id="WP_213519579.1">
    <property type="nucleotide sequence ID" value="NZ_BOSE01000011.1"/>
</dbReference>
<evidence type="ECO:0000313" key="6">
    <source>
        <dbReference type="EMBL" id="GIP18922.1"/>
    </source>
</evidence>
<feature type="region of interest" description="Disordered" evidence="4">
    <location>
        <begin position="21"/>
        <end position="40"/>
    </location>
</feature>
<dbReference type="EMBL" id="BOSE01000011">
    <property type="protein sequence ID" value="GIP18922.1"/>
    <property type="molecule type" value="Genomic_DNA"/>
</dbReference>
<keyword evidence="7" id="KW-1185">Reference proteome</keyword>
<organism evidence="6 7">
    <name type="scientific">Paenibacillus montaniterrae</name>
    <dbReference type="NCBI Taxonomy" id="429341"/>
    <lineage>
        <taxon>Bacteria</taxon>
        <taxon>Bacillati</taxon>
        <taxon>Bacillota</taxon>
        <taxon>Bacilli</taxon>
        <taxon>Bacillales</taxon>
        <taxon>Paenibacillaceae</taxon>
        <taxon>Paenibacillus</taxon>
    </lineage>
</organism>
<dbReference type="PANTHER" id="PTHR43280">
    <property type="entry name" value="ARAC-FAMILY TRANSCRIPTIONAL REGULATOR"/>
    <property type="match status" value="1"/>
</dbReference>
<dbReference type="InterPro" id="IPR009057">
    <property type="entry name" value="Homeodomain-like_sf"/>
</dbReference>
<sequence length="228" mass="25410">MWKWKDTFMALAFYVQTSFARNRGTSAPPPQGKPPEDASTVHKTADKMLTTADNTPILTHNMLAAADAASVKAYSMPTATDATSPSAHKAPNLADNLRAADFSFKAADRLQRVFESKPTYSGRTASLIMNTVEHSYVEPITLHLLASRMGLHPNYLSTVIKQELGISYTELIARLRVGKSMELLDDPRLTVKEIAVECGYENVNTFIRNFKRLQGMTPGQYRKRQRSN</sequence>
<proteinExistence type="predicted"/>
<keyword evidence="2" id="KW-0238">DNA-binding</keyword>
<gene>
    <name evidence="6" type="ORF">J40TS1_45640</name>
</gene>
<dbReference type="InterPro" id="IPR020449">
    <property type="entry name" value="Tscrpt_reg_AraC-type_HTH"/>
</dbReference>
<dbReference type="SUPFAM" id="SSF46689">
    <property type="entry name" value="Homeodomain-like"/>
    <property type="match status" value="1"/>
</dbReference>
<dbReference type="Pfam" id="PF12833">
    <property type="entry name" value="HTH_18"/>
    <property type="match status" value="1"/>
</dbReference>
<name>A0A920CW56_9BACL</name>
<evidence type="ECO:0000256" key="3">
    <source>
        <dbReference type="ARBA" id="ARBA00023163"/>
    </source>
</evidence>
<evidence type="ECO:0000259" key="5">
    <source>
        <dbReference type="PROSITE" id="PS01124"/>
    </source>
</evidence>
<dbReference type="PANTHER" id="PTHR43280:SF2">
    <property type="entry name" value="HTH-TYPE TRANSCRIPTIONAL REGULATOR EXSA"/>
    <property type="match status" value="1"/>
</dbReference>
<dbReference type="Proteomes" id="UP000683139">
    <property type="component" value="Unassembled WGS sequence"/>
</dbReference>
<accession>A0A920CW56</accession>
<dbReference type="PROSITE" id="PS00041">
    <property type="entry name" value="HTH_ARAC_FAMILY_1"/>
    <property type="match status" value="1"/>
</dbReference>
<dbReference type="InterPro" id="IPR018062">
    <property type="entry name" value="HTH_AraC-typ_CS"/>
</dbReference>
<evidence type="ECO:0000256" key="2">
    <source>
        <dbReference type="ARBA" id="ARBA00023125"/>
    </source>
</evidence>
<dbReference type="GO" id="GO:0003700">
    <property type="term" value="F:DNA-binding transcription factor activity"/>
    <property type="evidence" value="ECO:0007669"/>
    <property type="project" value="InterPro"/>
</dbReference>
<evidence type="ECO:0000256" key="4">
    <source>
        <dbReference type="SAM" id="MobiDB-lite"/>
    </source>
</evidence>
<keyword evidence="1" id="KW-0805">Transcription regulation</keyword>
<dbReference type="InterPro" id="IPR018060">
    <property type="entry name" value="HTH_AraC"/>
</dbReference>
<protein>
    <recommendedName>
        <fullName evidence="5">HTH araC/xylS-type domain-containing protein</fullName>
    </recommendedName>
</protein>
<comment type="caution">
    <text evidence="6">The sequence shown here is derived from an EMBL/GenBank/DDBJ whole genome shotgun (WGS) entry which is preliminary data.</text>
</comment>
<dbReference type="Gene3D" id="1.10.10.60">
    <property type="entry name" value="Homeodomain-like"/>
    <property type="match status" value="2"/>
</dbReference>
<dbReference type="PRINTS" id="PR00032">
    <property type="entry name" value="HTHARAC"/>
</dbReference>
<keyword evidence="3" id="KW-0804">Transcription</keyword>
<feature type="domain" description="HTH araC/xylS-type" evidence="5">
    <location>
        <begin position="126"/>
        <end position="224"/>
    </location>
</feature>
<reference evidence="6" key="1">
    <citation type="submission" date="2021-03" db="EMBL/GenBank/DDBJ databases">
        <title>Antimicrobial resistance genes in bacteria isolated from Japanese honey, and their potential for conferring macrolide and lincosamide resistance in the American foulbrood pathogen Paenibacillus larvae.</title>
        <authorList>
            <person name="Okamoto M."/>
            <person name="Kumagai M."/>
            <person name="Kanamori H."/>
            <person name="Takamatsu D."/>
        </authorList>
    </citation>
    <scope>NUCLEOTIDE SEQUENCE</scope>
    <source>
        <strain evidence="6">J40TS1</strain>
    </source>
</reference>